<name>X0WQT5_9ZZZZ</name>
<sequence>YLIVDLPPGTGDEPLSIAQLIPDSDGAIVVTTPQDVALLSVRKSINFVKKMNMPVIGIIENMSGFKCPHCGKAIDIFKTGGGKKASMDFKIPFLGGIPIDPEIVSTGDSGEPFVIKNAESDTTKAFLDIVENIEKIVNKKR</sequence>
<keyword evidence="2" id="KW-0067">ATP-binding</keyword>
<dbReference type="InterPro" id="IPR033756">
    <property type="entry name" value="YlxH/NBP35"/>
</dbReference>
<accession>X0WQT5</accession>
<dbReference type="SUPFAM" id="SSF52540">
    <property type="entry name" value="P-loop containing nucleoside triphosphate hydrolases"/>
    <property type="match status" value="1"/>
</dbReference>
<gene>
    <name evidence="3" type="ORF">S01H1_72213</name>
</gene>
<evidence type="ECO:0000313" key="3">
    <source>
        <dbReference type="EMBL" id="GAG33339.1"/>
    </source>
</evidence>
<dbReference type="GO" id="GO:0005524">
    <property type="term" value="F:ATP binding"/>
    <property type="evidence" value="ECO:0007669"/>
    <property type="project" value="UniProtKB-KW"/>
</dbReference>
<feature type="non-terminal residue" evidence="3">
    <location>
        <position position="1"/>
    </location>
</feature>
<dbReference type="PANTHER" id="PTHR42961:SF2">
    <property type="entry name" value="IRON-SULFUR PROTEIN NUBPL"/>
    <property type="match status" value="1"/>
</dbReference>
<evidence type="ECO:0000256" key="2">
    <source>
        <dbReference type="ARBA" id="ARBA00022840"/>
    </source>
</evidence>
<evidence type="ECO:0000256" key="1">
    <source>
        <dbReference type="ARBA" id="ARBA00022741"/>
    </source>
</evidence>
<dbReference type="PANTHER" id="PTHR42961">
    <property type="entry name" value="IRON-SULFUR PROTEIN NUBPL"/>
    <property type="match status" value="1"/>
</dbReference>
<evidence type="ECO:0008006" key="4">
    <source>
        <dbReference type="Google" id="ProtNLM"/>
    </source>
</evidence>
<dbReference type="Gene3D" id="3.40.50.300">
    <property type="entry name" value="P-loop containing nucleotide triphosphate hydrolases"/>
    <property type="match status" value="1"/>
</dbReference>
<dbReference type="Pfam" id="PF10609">
    <property type="entry name" value="ParA"/>
    <property type="match status" value="1"/>
</dbReference>
<dbReference type="InterPro" id="IPR044304">
    <property type="entry name" value="NUBPL-like"/>
</dbReference>
<keyword evidence="1" id="KW-0547">Nucleotide-binding</keyword>
<dbReference type="AlphaFoldDB" id="X0WQT5"/>
<dbReference type="EMBL" id="BARS01048141">
    <property type="protein sequence ID" value="GAG33339.1"/>
    <property type="molecule type" value="Genomic_DNA"/>
</dbReference>
<dbReference type="GO" id="GO:0016226">
    <property type="term" value="P:iron-sulfur cluster assembly"/>
    <property type="evidence" value="ECO:0007669"/>
    <property type="project" value="InterPro"/>
</dbReference>
<dbReference type="InterPro" id="IPR027417">
    <property type="entry name" value="P-loop_NTPase"/>
</dbReference>
<reference evidence="3" key="1">
    <citation type="journal article" date="2014" name="Front. Microbiol.">
        <title>High frequency of phylogenetically diverse reductive dehalogenase-homologous genes in deep subseafloor sedimentary metagenomes.</title>
        <authorList>
            <person name="Kawai M."/>
            <person name="Futagami T."/>
            <person name="Toyoda A."/>
            <person name="Takaki Y."/>
            <person name="Nishi S."/>
            <person name="Hori S."/>
            <person name="Arai W."/>
            <person name="Tsubouchi T."/>
            <person name="Morono Y."/>
            <person name="Uchiyama I."/>
            <person name="Ito T."/>
            <person name="Fujiyama A."/>
            <person name="Inagaki F."/>
            <person name="Takami H."/>
        </authorList>
    </citation>
    <scope>NUCLEOTIDE SEQUENCE</scope>
    <source>
        <strain evidence="3">Expedition CK06-06</strain>
    </source>
</reference>
<organism evidence="3">
    <name type="scientific">marine sediment metagenome</name>
    <dbReference type="NCBI Taxonomy" id="412755"/>
    <lineage>
        <taxon>unclassified sequences</taxon>
        <taxon>metagenomes</taxon>
        <taxon>ecological metagenomes</taxon>
    </lineage>
</organism>
<protein>
    <recommendedName>
        <fullName evidence="4">ATP-binding protein</fullName>
    </recommendedName>
</protein>
<dbReference type="GO" id="GO:0051539">
    <property type="term" value="F:4 iron, 4 sulfur cluster binding"/>
    <property type="evidence" value="ECO:0007669"/>
    <property type="project" value="TreeGrafter"/>
</dbReference>
<proteinExistence type="predicted"/>
<comment type="caution">
    <text evidence="3">The sequence shown here is derived from an EMBL/GenBank/DDBJ whole genome shotgun (WGS) entry which is preliminary data.</text>
</comment>